<keyword evidence="1" id="KW-0175">Coiled coil</keyword>
<dbReference type="InterPro" id="IPR011993">
    <property type="entry name" value="PH-like_dom_sf"/>
</dbReference>
<dbReference type="PROSITE" id="PS50003">
    <property type="entry name" value="PH_DOMAIN"/>
    <property type="match status" value="1"/>
</dbReference>
<accession>D1LWZ6</accession>
<organism evidence="5">
    <name type="scientific">Saccoglossus kowalevskii</name>
    <name type="common">Acorn worm</name>
    <dbReference type="NCBI Taxonomy" id="10224"/>
    <lineage>
        <taxon>Eukaryota</taxon>
        <taxon>Metazoa</taxon>
        <taxon>Hemichordata</taxon>
        <taxon>Enteropneusta</taxon>
        <taxon>Harrimaniidae</taxon>
        <taxon>Saccoglossus</taxon>
    </lineage>
</organism>
<keyword evidence="6" id="KW-1185">Reference proteome</keyword>
<dbReference type="InterPro" id="IPR000904">
    <property type="entry name" value="Sec7_dom"/>
</dbReference>
<dbReference type="Pfam" id="PF00169">
    <property type="entry name" value="PH"/>
    <property type="match status" value="1"/>
</dbReference>
<feature type="domain" description="PH" evidence="3">
    <location>
        <begin position="268"/>
        <end position="385"/>
    </location>
</feature>
<dbReference type="Gene3D" id="1.10.1000.11">
    <property type="entry name" value="Arf Nucleotide-binding Site Opener,domain 2"/>
    <property type="match status" value="1"/>
</dbReference>
<dbReference type="CDD" id="cd00171">
    <property type="entry name" value="Sec7"/>
    <property type="match status" value="1"/>
</dbReference>
<dbReference type="Gene3D" id="1.10.220.20">
    <property type="match status" value="1"/>
</dbReference>
<dbReference type="SMART" id="SM00233">
    <property type="entry name" value="PH"/>
    <property type="match status" value="1"/>
</dbReference>
<evidence type="ECO:0000256" key="2">
    <source>
        <dbReference type="SAM" id="MobiDB-lite"/>
    </source>
</evidence>
<evidence type="ECO:0000313" key="5">
    <source>
        <dbReference type="EMBL" id="ACY92502.1"/>
    </source>
</evidence>
<dbReference type="Gene3D" id="2.30.29.30">
    <property type="entry name" value="Pleckstrin-homology domain (PH domain)/Phosphotyrosine-binding domain (PTB)"/>
    <property type="match status" value="1"/>
</dbReference>
<dbReference type="AlphaFoldDB" id="D1LWZ6"/>
<dbReference type="EMBL" id="GU075973">
    <property type="protein sequence ID" value="ACY92502.1"/>
    <property type="molecule type" value="mRNA"/>
</dbReference>
<sequence length="404" mass="46484">MTMGTLNVTIPTGGESNTDLTPEEEALLADIRIRKEKLLSEIQQLKCEIADVDWELVKMDEIDDSKTDSRTKKIIAATRKFGMDPKKGIEYMIDNGLLKNTPEEVAQFLYKGEGLNKTAIGNYLGEFNDFNIKVLQSFVYLHEFADMILVQALRQFLWSFRLPGEAQKIDRMMEAFAKRYCESNPGVFTNEDTCYVLSFAIIMLNTSLHNPSVRDKPSVERFISMNRGINDGGDLPRELLESLYDSIKKEPFKIPDDDGNDLTHTFFNPDKEGWLLKQGGRYKNWKRRWFILTDNCLYYFEYTTDKEPRGIIPLENLNVKDNDIKESKKPFCFELFSSDGNSVIKACKTDAEGKVVEGRHQIYRMSAASADERDDWTKSIRASISQDPFYNMLVARKKKATHKV</sequence>
<dbReference type="SUPFAM" id="SSF48425">
    <property type="entry name" value="Sec7 domain"/>
    <property type="match status" value="1"/>
</dbReference>
<dbReference type="PROSITE" id="PS50190">
    <property type="entry name" value="SEC7"/>
    <property type="match status" value="1"/>
</dbReference>
<dbReference type="Pfam" id="PF01369">
    <property type="entry name" value="Sec7"/>
    <property type="match status" value="1"/>
</dbReference>
<dbReference type="Proteomes" id="UP000694865">
    <property type="component" value="Unplaced"/>
</dbReference>
<dbReference type="PANTHER" id="PTHR10663:SF402">
    <property type="entry name" value="MIP16918P"/>
    <property type="match status" value="1"/>
</dbReference>
<evidence type="ECO:0000259" key="4">
    <source>
        <dbReference type="PROSITE" id="PS50190"/>
    </source>
</evidence>
<name>D1LWZ6_SACKO</name>
<dbReference type="FunFam" id="1.10.1000.11:FF:000002">
    <property type="entry name" value="Cytohesin 1"/>
    <property type="match status" value="1"/>
</dbReference>
<dbReference type="InterPro" id="IPR035999">
    <property type="entry name" value="Sec7_dom_sf"/>
</dbReference>
<evidence type="ECO:0000313" key="6">
    <source>
        <dbReference type="Proteomes" id="UP000694865"/>
    </source>
</evidence>
<dbReference type="InterPro" id="IPR001849">
    <property type="entry name" value="PH_domain"/>
</dbReference>
<proteinExistence type="evidence at transcript level"/>
<dbReference type="SMART" id="SM00222">
    <property type="entry name" value="Sec7"/>
    <property type="match status" value="1"/>
</dbReference>
<reference evidence="7" key="2">
    <citation type="submission" date="2025-05" db="UniProtKB">
        <authorList>
            <consortium name="RefSeq"/>
        </authorList>
    </citation>
    <scope>IDENTIFICATION</scope>
</reference>
<reference evidence="5" key="1">
    <citation type="submission" date="2009-10" db="EMBL/GenBank/DDBJ databases">
        <authorList>
            <person name="Freeman R.M.Jr."/>
            <person name="Wu M.M."/>
            <person name="Gerhart J.J."/>
        </authorList>
    </citation>
    <scope>NUCLEOTIDE SEQUENCE</scope>
</reference>
<dbReference type="FunFam" id="2.30.29.30:FF:000309">
    <property type="entry name" value="Uncharacterized protein, isoform B"/>
    <property type="match status" value="1"/>
</dbReference>
<evidence type="ECO:0000259" key="3">
    <source>
        <dbReference type="PROSITE" id="PS50003"/>
    </source>
</evidence>
<dbReference type="GO" id="GO:0032012">
    <property type="term" value="P:regulation of ARF protein signal transduction"/>
    <property type="evidence" value="ECO:0007669"/>
    <property type="project" value="InterPro"/>
</dbReference>
<evidence type="ECO:0000256" key="1">
    <source>
        <dbReference type="SAM" id="Coils"/>
    </source>
</evidence>
<feature type="coiled-coil region" evidence="1">
    <location>
        <begin position="28"/>
        <end position="55"/>
    </location>
</feature>
<evidence type="ECO:0000313" key="7">
    <source>
        <dbReference type="RefSeq" id="NP_001161525.1"/>
    </source>
</evidence>
<gene>
    <name evidence="7" type="primary">LOC100313586</name>
</gene>
<dbReference type="CDD" id="cd01252">
    <property type="entry name" value="PH_GRP1-like"/>
    <property type="match status" value="1"/>
</dbReference>
<protein>
    <submittedName>
        <fullName evidence="5 7">Cytohesin-like protein</fullName>
    </submittedName>
</protein>
<dbReference type="SUPFAM" id="SSF50729">
    <property type="entry name" value="PH domain-like"/>
    <property type="match status" value="1"/>
</dbReference>
<dbReference type="OrthoDB" id="430364at2759"/>
<dbReference type="RefSeq" id="NP_001161525.1">
    <property type="nucleotide sequence ID" value="NM_001168053.1"/>
</dbReference>
<dbReference type="GeneID" id="100313586"/>
<dbReference type="PANTHER" id="PTHR10663">
    <property type="entry name" value="GUANYL-NUCLEOTIDE EXCHANGE FACTOR"/>
    <property type="match status" value="1"/>
</dbReference>
<dbReference type="KEGG" id="sko:100313586"/>
<feature type="domain" description="SEC7" evidence="4">
    <location>
        <begin position="63"/>
        <end position="250"/>
    </location>
</feature>
<dbReference type="GO" id="GO:0005085">
    <property type="term" value="F:guanyl-nucleotide exchange factor activity"/>
    <property type="evidence" value="ECO:0007669"/>
    <property type="project" value="InterPro"/>
</dbReference>
<feature type="region of interest" description="Disordered" evidence="2">
    <location>
        <begin position="1"/>
        <end position="20"/>
    </location>
</feature>
<dbReference type="InterPro" id="IPR023394">
    <property type="entry name" value="Sec7_C_sf"/>
</dbReference>